<name>A0AAW1F3K8_ZOAVI</name>
<dbReference type="Proteomes" id="UP001488805">
    <property type="component" value="Unassembled WGS sequence"/>
</dbReference>
<evidence type="ECO:0000256" key="1">
    <source>
        <dbReference type="SAM" id="MobiDB-lite"/>
    </source>
</evidence>
<feature type="compositionally biased region" description="Gly residues" evidence="1">
    <location>
        <begin position="84"/>
        <end position="93"/>
    </location>
</feature>
<dbReference type="EMBL" id="JBCEZU010000111">
    <property type="protein sequence ID" value="KAK9529400.1"/>
    <property type="molecule type" value="Genomic_DNA"/>
</dbReference>
<evidence type="ECO:0000313" key="2">
    <source>
        <dbReference type="EMBL" id="KAK9529400.1"/>
    </source>
</evidence>
<accession>A0AAW1F3K8</accession>
<feature type="region of interest" description="Disordered" evidence="1">
    <location>
        <begin position="49"/>
        <end position="126"/>
    </location>
</feature>
<organism evidence="2 3">
    <name type="scientific">Zoarces viviparus</name>
    <name type="common">Viviparous eelpout</name>
    <name type="synonym">Blennius viviparus</name>
    <dbReference type="NCBI Taxonomy" id="48416"/>
    <lineage>
        <taxon>Eukaryota</taxon>
        <taxon>Metazoa</taxon>
        <taxon>Chordata</taxon>
        <taxon>Craniata</taxon>
        <taxon>Vertebrata</taxon>
        <taxon>Euteleostomi</taxon>
        <taxon>Actinopterygii</taxon>
        <taxon>Neopterygii</taxon>
        <taxon>Teleostei</taxon>
        <taxon>Neoteleostei</taxon>
        <taxon>Acanthomorphata</taxon>
        <taxon>Eupercaria</taxon>
        <taxon>Perciformes</taxon>
        <taxon>Cottioidei</taxon>
        <taxon>Zoarcales</taxon>
        <taxon>Zoarcidae</taxon>
        <taxon>Zoarcinae</taxon>
        <taxon>Zoarces</taxon>
    </lineage>
</organism>
<sequence>MSPLLVSRLSLRHNFVWSEKLASVPCHPATASSQTKAKVPISCKLSPAVAGAGTHGAERGVGTKCPARGEGKGGGGEAAAAMGGQKGNTGDGGDQAEVLDEGSGDVWPRPEEVSYATPSCEKVTPG</sequence>
<keyword evidence="3" id="KW-1185">Reference proteome</keyword>
<dbReference type="AlphaFoldDB" id="A0AAW1F3K8"/>
<proteinExistence type="predicted"/>
<evidence type="ECO:0000313" key="3">
    <source>
        <dbReference type="Proteomes" id="UP001488805"/>
    </source>
</evidence>
<gene>
    <name evidence="2" type="ORF">VZT92_013494</name>
</gene>
<protein>
    <submittedName>
        <fullName evidence="2">Uncharacterized protein</fullName>
    </submittedName>
</protein>
<reference evidence="2 3" key="1">
    <citation type="journal article" date="2024" name="Genome Biol. Evol.">
        <title>Chromosome-level genome assembly of the viviparous eelpout Zoarces viviparus.</title>
        <authorList>
            <person name="Fuhrmann N."/>
            <person name="Brasseur M.V."/>
            <person name="Bakowski C.E."/>
            <person name="Podsiadlowski L."/>
            <person name="Prost S."/>
            <person name="Krehenwinkel H."/>
            <person name="Mayer C."/>
        </authorList>
    </citation>
    <scope>NUCLEOTIDE SEQUENCE [LARGE SCALE GENOMIC DNA]</scope>
    <source>
        <strain evidence="2">NO-MEL_2022_Ind0_liver</strain>
    </source>
</reference>
<comment type="caution">
    <text evidence="2">The sequence shown here is derived from an EMBL/GenBank/DDBJ whole genome shotgun (WGS) entry which is preliminary data.</text>
</comment>